<evidence type="ECO:0000256" key="2">
    <source>
        <dbReference type="ARBA" id="ARBA00005551"/>
    </source>
</evidence>
<dbReference type="eggNOG" id="COG0475">
    <property type="taxonomic scope" value="Bacteria"/>
</dbReference>
<keyword evidence="4" id="KW-0050">Antiport</keyword>
<evidence type="ECO:0000313" key="11">
    <source>
        <dbReference type="EMBL" id="NDR88168.1"/>
    </source>
</evidence>
<dbReference type="GO" id="GO:1902600">
    <property type="term" value="P:proton transmembrane transport"/>
    <property type="evidence" value="ECO:0007669"/>
    <property type="project" value="InterPro"/>
</dbReference>
<feature type="domain" description="Cation/H+ exchanger transmembrane" evidence="10">
    <location>
        <begin position="17"/>
        <end position="374"/>
    </location>
</feature>
<name>A0A0B6CTA1_FRATU</name>
<comment type="similarity">
    <text evidence="2">Belongs to the monovalent cation:proton antiporter 2 (CPA2) transporter (TC 2.A.37) family.</text>
</comment>
<feature type="transmembrane region" description="Helical" evidence="9">
    <location>
        <begin position="6"/>
        <end position="24"/>
    </location>
</feature>
<feature type="transmembrane region" description="Helical" evidence="9">
    <location>
        <begin position="56"/>
        <end position="76"/>
    </location>
</feature>
<evidence type="ECO:0000256" key="9">
    <source>
        <dbReference type="SAM" id="Phobius"/>
    </source>
</evidence>
<proteinExistence type="inferred from homology"/>
<evidence type="ECO:0000259" key="10">
    <source>
        <dbReference type="Pfam" id="PF00999"/>
    </source>
</evidence>
<evidence type="ECO:0000256" key="3">
    <source>
        <dbReference type="ARBA" id="ARBA00022448"/>
    </source>
</evidence>
<feature type="transmembrane region" description="Helical" evidence="9">
    <location>
        <begin position="325"/>
        <end position="349"/>
    </location>
</feature>
<feature type="transmembrane region" description="Helical" evidence="9">
    <location>
        <begin position="355"/>
        <end position="381"/>
    </location>
</feature>
<evidence type="ECO:0000313" key="12">
    <source>
        <dbReference type="EMBL" id="NDS67622.1"/>
    </source>
</evidence>
<keyword evidence="5 9" id="KW-0812">Transmembrane</keyword>
<accession>A0A0B6CTA1</accession>
<dbReference type="InterPro" id="IPR038770">
    <property type="entry name" value="Na+/solute_symporter_sf"/>
</dbReference>
<keyword evidence="7" id="KW-0406">Ion transport</keyword>
<dbReference type="EMBL" id="JAAGJP010000001">
    <property type="protein sequence ID" value="NDS67622.1"/>
    <property type="molecule type" value="Genomic_DNA"/>
</dbReference>
<comment type="subcellular location">
    <subcellularLocation>
        <location evidence="1">Membrane</location>
        <topology evidence="1">Multi-pass membrane protein</topology>
    </subcellularLocation>
</comment>
<evidence type="ECO:0000256" key="5">
    <source>
        <dbReference type="ARBA" id="ARBA00022692"/>
    </source>
</evidence>
<evidence type="ECO:0000256" key="7">
    <source>
        <dbReference type="ARBA" id="ARBA00023065"/>
    </source>
</evidence>
<dbReference type="HOGENOM" id="CLU_005126_1_2_6"/>
<protein>
    <submittedName>
        <fullName evidence="12">Cation:proton antiporter</fullName>
    </submittedName>
</protein>
<feature type="transmembrane region" description="Helical" evidence="9">
    <location>
        <begin position="31"/>
        <end position="50"/>
    </location>
</feature>
<reference evidence="12" key="2">
    <citation type="submission" date="2020-02" db="EMBL/GenBank/DDBJ databases">
        <title>Using affinity propagation clustering for identifying bacterial clades and subclades with whole-genome sequences of Francisella tularensis.</title>
        <authorList>
            <person name="Homeier-Bachmann T."/>
            <person name="Abdel-Glil M.Y."/>
            <person name="Hackbart A."/>
            <person name="Hotzel H."/>
            <person name="Tomaso H."/>
        </authorList>
    </citation>
    <scope>NUCLEOTIDE SEQUENCE</scope>
    <source>
        <strain evidence="12">15T0085</strain>
        <strain evidence="11">17T1429</strain>
    </source>
</reference>
<dbReference type="GO" id="GO:0015297">
    <property type="term" value="F:antiporter activity"/>
    <property type="evidence" value="ECO:0007669"/>
    <property type="project" value="UniProtKB-KW"/>
</dbReference>
<dbReference type="GO" id="GO:0016020">
    <property type="term" value="C:membrane"/>
    <property type="evidence" value="ECO:0007669"/>
    <property type="project" value="UniProtKB-SubCell"/>
</dbReference>
<dbReference type="RefSeq" id="WP_003015727.1">
    <property type="nucleotide sequence ID" value="NZ_AP023459.1"/>
</dbReference>
<organism evidence="12">
    <name type="scientific">Francisella tularensis subsp. holarctica</name>
    <dbReference type="NCBI Taxonomy" id="119857"/>
    <lineage>
        <taxon>Bacteria</taxon>
        <taxon>Pseudomonadati</taxon>
        <taxon>Pseudomonadota</taxon>
        <taxon>Gammaproteobacteria</taxon>
        <taxon>Thiotrichales</taxon>
        <taxon>Francisellaceae</taxon>
        <taxon>Francisella</taxon>
    </lineage>
</organism>
<dbReference type="KEGG" id="ftc:DA46_1863"/>
<dbReference type="Gene3D" id="1.20.1530.20">
    <property type="match status" value="1"/>
</dbReference>
<evidence type="ECO:0000256" key="8">
    <source>
        <dbReference type="ARBA" id="ARBA00023136"/>
    </source>
</evidence>
<evidence type="ECO:0000256" key="4">
    <source>
        <dbReference type="ARBA" id="ARBA00022449"/>
    </source>
</evidence>
<feature type="transmembrane region" description="Helical" evidence="9">
    <location>
        <begin position="176"/>
        <end position="196"/>
    </location>
</feature>
<keyword evidence="8 9" id="KW-0472">Membrane</keyword>
<dbReference type="InterPro" id="IPR006153">
    <property type="entry name" value="Cation/H_exchanger_TM"/>
</dbReference>
<feature type="transmembrane region" description="Helical" evidence="9">
    <location>
        <begin position="116"/>
        <end position="136"/>
    </location>
</feature>
<keyword evidence="6 9" id="KW-1133">Transmembrane helix</keyword>
<evidence type="ECO:0000256" key="1">
    <source>
        <dbReference type="ARBA" id="ARBA00004141"/>
    </source>
</evidence>
<feature type="transmembrane region" description="Helical" evidence="9">
    <location>
        <begin position="148"/>
        <end position="170"/>
    </location>
</feature>
<dbReference type="PANTHER" id="PTHR42751:SF3">
    <property type="entry name" value="SODIUM_GLUTAMATE SYMPORTER"/>
    <property type="match status" value="1"/>
</dbReference>
<sequence>MHNESLISIFVFVMLGILVVTIVLKKLKQPYVVAYLLTGILLGPYGLRLIQDQENLARLGEIGVILLLFFAGMEVSPRKFAENWQVPTIGTMLQMLITSLIVSIIGVALGWSIAKILLFGAVISLSSTAVVLKLLNDSGSMKTRLGQNVLGILLIQDLAVVPMLILVRLIGGEELSISQIVTQILGGILVISIAAIMAVKKNIKISFISVLGKDEEMRVFAALVICFGMAALTESLELSSALGAFVGGIIVSTLEETEWVGHSLSTVKTIFMALFFISVGMLIDLKLFWNHIFLFMALLLLIYSLNTTINALIFKALRQRTEEALIGGAMLSQIGEFSFVLISMGFASGILSLTIYHYCITLISLSLLFSPLWISGVNLYIKKYIKKKPQN</sequence>
<feature type="transmembrane region" description="Helical" evidence="9">
    <location>
        <begin position="266"/>
        <end position="283"/>
    </location>
</feature>
<dbReference type="Pfam" id="PF00999">
    <property type="entry name" value="Na_H_Exchanger"/>
    <property type="match status" value="1"/>
</dbReference>
<dbReference type="PANTHER" id="PTHR42751">
    <property type="entry name" value="SODIUM/HYDROGEN EXCHANGER FAMILY/TRKA DOMAIN PROTEIN"/>
    <property type="match status" value="1"/>
</dbReference>
<dbReference type="AlphaFoldDB" id="A0A0B6CTA1"/>
<comment type="caution">
    <text evidence="12">The sequence shown here is derived from an EMBL/GenBank/DDBJ whole genome shotgun (WGS) entry which is preliminary data.</text>
</comment>
<keyword evidence="3" id="KW-0813">Transport</keyword>
<feature type="transmembrane region" description="Helical" evidence="9">
    <location>
        <begin position="88"/>
        <end position="110"/>
    </location>
</feature>
<gene>
    <name evidence="12" type="ORF">FWI86_00340</name>
    <name evidence="11" type="ORF">FWJ04_00085</name>
</gene>
<evidence type="ECO:0000256" key="6">
    <source>
        <dbReference type="ARBA" id="ARBA00022989"/>
    </source>
</evidence>
<reference evidence="12" key="1">
    <citation type="submission" date="2019-08" db="EMBL/GenBank/DDBJ databases">
        <authorList>
            <person name="Busch A."/>
        </authorList>
    </citation>
    <scope>NUCLEOTIDE SEQUENCE</scope>
    <source>
        <strain evidence="12">15T0085</strain>
        <strain evidence="11">17T1429</strain>
    </source>
</reference>
<feature type="transmembrane region" description="Helical" evidence="9">
    <location>
        <begin position="289"/>
        <end position="313"/>
    </location>
</feature>
<dbReference type="OMA" id="TTFSHEG"/>
<dbReference type="KEGG" id="ftv:CH67_1280"/>
<dbReference type="EMBL" id="JAAGKH010000001">
    <property type="protein sequence ID" value="NDR88168.1"/>
    <property type="molecule type" value="Genomic_DNA"/>
</dbReference>